<organism evidence="2 3">
    <name type="scientific">Tripterygium wilfordii</name>
    <name type="common">Thunder God vine</name>
    <dbReference type="NCBI Taxonomy" id="458696"/>
    <lineage>
        <taxon>Eukaryota</taxon>
        <taxon>Viridiplantae</taxon>
        <taxon>Streptophyta</taxon>
        <taxon>Embryophyta</taxon>
        <taxon>Tracheophyta</taxon>
        <taxon>Spermatophyta</taxon>
        <taxon>Magnoliopsida</taxon>
        <taxon>eudicotyledons</taxon>
        <taxon>Gunneridae</taxon>
        <taxon>Pentapetalae</taxon>
        <taxon>rosids</taxon>
        <taxon>fabids</taxon>
        <taxon>Celastrales</taxon>
        <taxon>Celastraceae</taxon>
        <taxon>Tripterygium</taxon>
    </lineage>
</organism>
<gene>
    <name evidence="2" type="ORF">HS088_TW20G00166</name>
</gene>
<proteinExistence type="predicted"/>
<keyword evidence="3" id="KW-1185">Reference proteome</keyword>
<evidence type="ECO:0000256" key="1">
    <source>
        <dbReference type="SAM" id="MobiDB-lite"/>
    </source>
</evidence>
<dbReference type="InParanoid" id="A0A7J7C6Q5"/>
<evidence type="ECO:0000313" key="3">
    <source>
        <dbReference type="Proteomes" id="UP000593562"/>
    </source>
</evidence>
<reference evidence="2 3" key="1">
    <citation type="journal article" date="2020" name="Nat. Commun.">
        <title>Genome of Tripterygium wilfordii and identification of cytochrome P450 involved in triptolide biosynthesis.</title>
        <authorList>
            <person name="Tu L."/>
            <person name="Su P."/>
            <person name="Zhang Z."/>
            <person name="Gao L."/>
            <person name="Wang J."/>
            <person name="Hu T."/>
            <person name="Zhou J."/>
            <person name="Zhang Y."/>
            <person name="Zhao Y."/>
            <person name="Liu Y."/>
            <person name="Song Y."/>
            <person name="Tong Y."/>
            <person name="Lu Y."/>
            <person name="Yang J."/>
            <person name="Xu C."/>
            <person name="Jia M."/>
            <person name="Peters R.J."/>
            <person name="Huang L."/>
            <person name="Gao W."/>
        </authorList>
    </citation>
    <scope>NUCLEOTIDE SEQUENCE [LARGE SCALE GENOMIC DNA]</scope>
    <source>
        <strain evidence="3">cv. XIE 37</strain>
        <tissue evidence="2">Leaf</tissue>
    </source>
</reference>
<dbReference type="EMBL" id="JAAARO010000020">
    <property type="protein sequence ID" value="KAF5729801.1"/>
    <property type="molecule type" value="Genomic_DNA"/>
</dbReference>
<sequence length="726" mass="79834">MEKEVKQLGVSKSSSSSSSPYSRLSPSAIPFISNRCQTHQNWGFGLDGDFTSTGYDDCECFDDRIDPQYSFFEGSSKDSTFPASLTRDSRILSNISSSHDLLSAATLKDHQSLQTNPAAMSSSNGSSKVASYDRRYFQLSCLSSALKDSSSSNSDIFPNPVYGSSRISTTYPAPNTLSKNVDSNGDGADRNNEDYFNGKHSNRKEPYVLMNVKDNKFCQDEVLVDLCNGRKNTKPLGDVAMGPLAMENAWLQIPCSIAIDEVLVDECKGRKNAKPVGDVVTSPLVKKTELQITGASVLDDLSLRPHCSETKVHLETSSVMSDQNDSDVDSPCWRGLAATRSRFEDSGLRSSQLENEEVPGPEISQPKEACSSLNPWAPQFIPSIAKRSVGYCGSEIGGDNTASQQNVSDLAATLLLEEPRLEGSVTVLSSHSETGNMTRTFNTCEREKEYTRNRNSSSSSMLDSSLVCQPLLVDDHFIADGLLAPGPDGGGSVEGVKDSLLTDSNNALLCATAYEYSPASSEVVVPKDFTKEVHGASKLFPAPLQLDVQTAVNTMHNMSEILIRHCLNDLHSFNEHEYDIIKSTIDNLNFIIRSRDEQRAAPQPSHLRASNSQKVTTDVQKCSNVESQVIRENVMTASPERLYQDEHAKQRNYAPALIHKVLDSCHPSIIGGVRKDNELTQVIKESMVKPYLTKEETQPLALLYRDMWLEASAELRLTRPENVYPL</sequence>
<dbReference type="AlphaFoldDB" id="A0A7J7C6Q5"/>
<dbReference type="PANTHER" id="PTHR34361:SF6">
    <property type="entry name" value="POX DOMAIN-CONTAINING PROTEIN"/>
    <property type="match status" value="1"/>
</dbReference>
<feature type="compositionally biased region" description="Basic and acidic residues" evidence="1">
    <location>
        <begin position="187"/>
        <end position="197"/>
    </location>
</feature>
<feature type="compositionally biased region" description="Polar residues" evidence="1">
    <location>
        <begin position="168"/>
        <end position="183"/>
    </location>
</feature>
<comment type="caution">
    <text evidence="2">The sequence shown here is derived from an EMBL/GenBank/DDBJ whole genome shotgun (WGS) entry which is preliminary data.</text>
</comment>
<feature type="region of interest" description="Disordered" evidence="1">
    <location>
        <begin position="1"/>
        <end position="23"/>
    </location>
</feature>
<dbReference type="PANTHER" id="PTHR34361">
    <property type="entry name" value="OS08G0157800 PROTEIN"/>
    <property type="match status" value="1"/>
</dbReference>
<feature type="compositionally biased region" description="Low complexity" evidence="1">
    <location>
        <begin position="11"/>
        <end position="23"/>
    </location>
</feature>
<name>A0A7J7C6Q5_TRIWF</name>
<dbReference type="OrthoDB" id="1649072at2759"/>
<protein>
    <submittedName>
        <fullName evidence="2">Uncharacterized protein</fullName>
    </submittedName>
</protein>
<evidence type="ECO:0000313" key="2">
    <source>
        <dbReference type="EMBL" id="KAF5729801.1"/>
    </source>
</evidence>
<accession>A0A7J7C6Q5</accession>
<feature type="region of interest" description="Disordered" evidence="1">
    <location>
        <begin position="168"/>
        <end position="200"/>
    </location>
</feature>
<dbReference type="Proteomes" id="UP000593562">
    <property type="component" value="Unassembled WGS sequence"/>
</dbReference>
<feature type="region of interest" description="Disordered" evidence="1">
    <location>
        <begin position="344"/>
        <end position="367"/>
    </location>
</feature>